<name>A0A0K1GZL9_9BETA</name>
<sequence length="590" mass="66924">MSLPPSIPALPVDASLNLRPDLFSDEHRRLLVDILTQGCGGYVGLLCYGLPMPSYVLETLIDFQIKTIYTKIKQIANSVIRICILANYLKNSQDLLVDLQANLDEINSGANKQRLYRGLHRICRQTNMMDVYRNVSQLLDAGDVTMGVYRQGLAQMRALTEALDLHREPNLQPLYETLTSYNLLYLPPPYLSAAAVEIYSENLGDLTKRINRSFNLQTQINRSKRADYVVNDVLFLLSARHLQFRHRLELQILETWIVNKCNYLCNDLYFAYVQVPECRSTFCNFVSGLQVVRKERHPTFRPLLHNLCSLLNTFHEANVYLCPQYLHSAIFLLLRRVSRVREGDSSDSDSENQEAAEDRDTLLRRFREGDLDLEVDPTSTPLQNFYFAKNPFGNSELFRIPEQASRYLRRNAWIDRSNLTYISYKLHNGTLSEEPFPMRNLYSLIMEGASRQAGTNARQFMAALQQAPLGHDEPEAADHSDLFADVDIRPAQPSSGSSASLSTPSTSSAPSGQPSPSRLGPEQPPRQRRYLSLSNFSPYSVARHHHRRRRPRPPRGPAHTSRQGPDIAASASASGGEDPRDSLAEELEQL</sequence>
<evidence type="ECO:0000256" key="2">
    <source>
        <dbReference type="SAM" id="MobiDB-lite"/>
    </source>
</evidence>
<reference evidence="3 4" key="1">
    <citation type="journal article" date="2016" name="BMC Genomics">
        <title>A novel strain of cynomolgus macaque cytomegalovirus: implications for host-virus co-evolution.</title>
        <authorList>
            <person name="Russell J.N."/>
            <person name="Marsh A.K."/>
            <person name="Willer D.O."/>
            <person name="Ambagala A.P."/>
            <person name="Dzamba M."/>
            <person name="Chan J.K."/>
            <person name="Pilon R."/>
            <person name="Fournier J."/>
            <person name="Brudno M."/>
            <person name="Antony J.M."/>
            <person name="Sandstrom P."/>
            <person name="Evans B.J."/>
            <person name="MacDonald K.S."/>
        </authorList>
    </citation>
    <scope>NUCLEOTIDE SEQUENCE [LARGE SCALE GENOMIC DNA]</scope>
    <source>
        <strain evidence="3">Mauritius</strain>
    </source>
</reference>
<dbReference type="Pfam" id="PF04637">
    <property type="entry name" value="Herpes_pp85"/>
    <property type="match status" value="1"/>
</dbReference>
<evidence type="ECO:0000256" key="1">
    <source>
        <dbReference type="ARBA" id="ARBA00004340"/>
    </source>
</evidence>
<accession>A0A0K1GZL9</accession>
<dbReference type="EMBL" id="KP796148">
    <property type="protein sequence ID" value="AKT72662.1"/>
    <property type="molecule type" value="Genomic_DNA"/>
</dbReference>
<protein>
    <submittedName>
        <fullName evidence="3">Protein UL35</fullName>
    </submittedName>
</protein>
<evidence type="ECO:0000313" key="3">
    <source>
        <dbReference type="EMBL" id="AKT72662.1"/>
    </source>
</evidence>
<proteinExistence type="predicted"/>
<feature type="compositionally biased region" description="Basic residues" evidence="2">
    <location>
        <begin position="542"/>
        <end position="553"/>
    </location>
</feature>
<feature type="region of interest" description="Disordered" evidence="2">
    <location>
        <begin position="488"/>
        <end position="590"/>
    </location>
</feature>
<dbReference type="Proteomes" id="UP000118435">
    <property type="component" value="Segment"/>
</dbReference>
<organism evidence="3 4">
    <name type="scientific">Cynomolgus macaque cytomegalovirus strain Mauritius</name>
    <dbReference type="NCBI Taxonomy" id="1690255"/>
    <lineage>
        <taxon>Viruses</taxon>
        <taxon>Duplodnaviria</taxon>
        <taxon>Heunggongvirae</taxon>
        <taxon>Peploviricota</taxon>
        <taxon>Herviviricetes</taxon>
        <taxon>Herpesvirales</taxon>
        <taxon>Orthoherpesviridae</taxon>
        <taxon>Betaherpesvirinae</taxon>
        <taxon>Cytomegalovirus</taxon>
        <taxon>Cytomegalovirus macacinebeta3</taxon>
    </lineage>
</organism>
<evidence type="ECO:0000313" key="4">
    <source>
        <dbReference type="Proteomes" id="UP000118435"/>
    </source>
</evidence>
<dbReference type="InterPro" id="IPR006731">
    <property type="entry name" value="Herpes_pp85"/>
</dbReference>
<dbReference type="GO" id="GO:0043657">
    <property type="term" value="C:host cell"/>
    <property type="evidence" value="ECO:0007669"/>
    <property type="project" value="UniProtKB-SubCell"/>
</dbReference>
<feature type="compositionally biased region" description="Low complexity" evidence="2">
    <location>
        <begin position="490"/>
        <end position="517"/>
    </location>
</feature>
<comment type="subcellular location">
    <subcellularLocation>
        <location evidence="1">Host cell</location>
    </subcellularLocation>
</comment>
<gene>
    <name evidence="3" type="primary">CyUL35</name>
</gene>